<sequence>MPRICVIFDLDGTLVDSEGLCNQAFIDLIPPLTETVDSLTKRYRGKKLAQILADLEERYCLDLPDEFVVRYRQRVAELFSRELKPIPGVLDMLERTDFPKCIASSGPLLKIHQALQVSGLASYFNNNIFSSYEINSWKPEPDLFLFAAKAMGFMPRQCVVVEDSEIGIEAAKAAEMKSLYYVPNANVRPWGNGDTVMFGDMLQLPQLLAAMNANGLPRNR</sequence>
<evidence type="ECO:0000256" key="2">
    <source>
        <dbReference type="ARBA" id="ARBA00006171"/>
    </source>
</evidence>
<dbReference type="InterPro" id="IPR006439">
    <property type="entry name" value="HAD-SF_hydro_IA"/>
</dbReference>
<protein>
    <submittedName>
        <fullName evidence="5">Haloacid dehalogenase superfamily protein, subfamily IA, variant 3 with third motif having DD or ED</fullName>
    </submittedName>
</protein>
<evidence type="ECO:0000313" key="6">
    <source>
        <dbReference type="Proteomes" id="UP000006272"/>
    </source>
</evidence>
<dbReference type="GO" id="GO:0003824">
    <property type="term" value="F:catalytic activity"/>
    <property type="evidence" value="ECO:0007669"/>
    <property type="project" value="UniProtKB-ARBA"/>
</dbReference>
<reference evidence="5 6" key="1">
    <citation type="submission" date="2012-07" db="EMBL/GenBank/DDBJ databases">
        <title>Draft genome sequence of Desulfovibrio magneticus str. Maddingley MBC34 obtained from a metagenomic sequence of a methanogenic enrichment isolated from coal-seam formation water in Victoria, Australia.</title>
        <authorList>
            <person name="Greenfield P."/>
            <person name="Hendry P."/>
            <person name="Li D."/>
            <person name="Rosewarne C.P."/>
            <person name="Tran-Dinh N."/>
            <person name="Elbourne L.D.H."/>
            <person name="Paulsen I.T."/>
            <person name="Midgley D.J."/>
        </authorList>
    </citation>
    <scope>NUCLEOTIDE SEQUENCE [LARGE SCALE GENOMIC DNA]</scope>
    <source>
        <strain evidence="6">Maddingley MBC34</strain>
    </source>
</reference>
<dbReference type="PRINTS" id="PR00413">
    <property type="entry name" value="HADHALOGNASE"/>
</dbReference>
<comment type="similarity">
    <text evidence="2">Belongs to the HAD-like hydrolase superfamily. CbbY/CbbZ/Gph/YieH family.</text>
</comment>
<dbReference type="SFLD" id="SFLDS00003">
    <property type="entry name" value="Haloacid_Dehalogenase"/>
    <property type="match status" value="1"/>
</dbReference>
<evidence type="ECO:0000256" key="1">
    <source>
        <dbReference type="ARBA" id="ARBA00001946"/>
    </source>
</evidence>
<evidence type="ECO:0000256" key="4">
    <source>
        <dbReference type="ARBA" id="ARBA00022842"/>
    </source>
</evidence>
<dbReference type="Pfam" id="PF13419">
    <property type="entry name" value="HAD_2"/>
    <property type="match status" value="1"/>
</dbReference>
<dbReference type="InterPro" id="IPR036412">
    <property type="entry name" value="HAD-like_sf"/>
</dbReference>
<dbReference type="InterPro" id="IPR023198">
    <property type="entry name" value="PGP-like_dom2"/>
</dbReference>
<gene>
    <name evidence="5" type="ORF">B193_0752</name>
</gene>
<dbReference type="CDD" id="cd07526">
    <property type="entry name" value="HAD_BPGM_like"/>
    <property type="match status" value="1"/>
</dbReference>
<comment type="caution">
    <text evidence="5">The sequence shown here is derived from an EMBL/GenBank/DDBJ whole genome shotgun (WGS) entry which is preliminary data.</text>
</comment>
<dbReference type="Gene3D" id="3.40.50.1000">
    <property type="entry name" value="HAD superfamily/HAD-like"/>
    <property type="match status" value="1"/>
</dbReference>
<dbReference type="Proteomes" id="UP000006272">
    <property type="component" value="Unassembled WGS sequence"/>
</dbReference>
<evidence type="ECO:0000313" key="5">
    <source>
        <dbReference type="EMBL" id="EKO40519.1"/>
    </source>
</evidence>
<dbReference type="InterPro" id="IPR041492">
    <property type="entry name" value="HAD_2"/>
</dbReference>
<dbReference type="GO" id="GO:0046872">
    <property type="term" value="F:metal ion binding"/>
    <property type="evidence" value="ECO:0007669"/>
    <property type="project" value="UniProtKB-KW"/>
</dbReference>
<dbReference type="PANTHER" id="PTHR46193:SF10">
    <property type="entry name" value="6-PHOSPHOGLUCONATE PHOSPHATASE"/>
    <property type="match status" value="1"/>
</dbReference>
<dbReference type="SFLD" id="SFLDG01129">
    <property type="entry name" value="C1.5:_HAD__Beta-PGM__Phosphata"/>
    <property type="match status" value="1"/>
</dbReference>
<evidence type="ECO:0000256" key="3">
    <source>
        <dbReference type="ARBA" id="ARBA00022723"/>
    </source>
</evidence>
<dbReference type="PANTHER" id="PTHR46193">
    <property type="entry name" value="6-PHOSPHOGLUCONATE PHOSPHATASE"/>
    <property type="match status" value="1"/>
</dbReference>
<keyword evidence="3" id="KW-0479">Metal-binding</keyword>
<proteinExistence type="inferred from homology"/>
<dbReference type="NCBIfam" id="TIGR01509">
    <property type="entry name" value="HAD-SF-IA-v3"/>
    <property type="match status" value="1"/>
</dbReference>
<dbReference type="EMBL" id="ALAO01000066">
    <property type="protein sequence ID" value="EKO40519.1"/>
    <property type="molecule type" value="Genomic_DNA"/>
</dbReference>
<dbReference type="SUPFAM" id="SSF56784">
    <property type="entry name" value="HAD-like"/>
    <property type="match status" value="1"/>
</dbReference>
<dbReference type="AlphaFoldDB" id="K6GHC2"/>
<organism evidence="5 6">
    <name type="scientific">Solidesulfovibrio magneticus str. Maddingley MBC34</name>
    <dbReference type="NCBI Taxonomy" id="1206767"/>
    <lineage>
        <taxon>Bacteria</taxon>
        <taxon>Pseudomonadati</taxon>
        <taxon>Thermodesulfobacteriota</taxon>
        <taxon>Desulfovibrionia</taxon>
        <taxon>Desulfovibrionales</taxon>
        <taxon>Desulfovibrionaceae</taxon>
        <taxon>Solidesulfovibrio</taxon>
    </lineage>
</organism>
<name>K6GHC2_9BACT</name>
<accession>K6GHC2</accession>
<dbReference type="Gene3D" id="1.10.150.240">
    <property type="entry name" value="Putative phosphatase, domain 2"/>
    <property type="match status" value="1"/>
</dbReference>
<keyword evidence="4" id="KW-0460">Magnesium</keyword>
<dbReference type="InterPro" id="IPR023214">
    <property type="entry name" value="HAD_sf"/>
</dbReference>
<comment type="cofactor">
    <cofactor evidence="1">
        <name>Mg(2+)</name>
        <dbReference type="ChEBI" id="CHEBI:18420"/>
    </cofactor>
</comment>
<dbReference type="InterPro" id="IPR051600">
    <property type="entry name" value="Beta-PGM-like"/>
</dbReference>